<evidence type="ECO:0000256" key="1">
    <source>
        <dbReference type="SAM" id="MobiDB-lite"/>
    </source>
</evidence>
<name>A0A9J6AZG9_SOLCO</name>
<dbReference type="AlphaFoldDB" id="A0A9J6AZG9"/>
<feature type="compositionally biased region" description="Polar residues" evidence="1">
    <location>
        <begin position="68"/>
        <end position="81"/>
    </location>
</feature>
<dbReference type="EMBL" id="JACXVP010000001">
    <property type="protein sequence ID" value="KAG5629828.1"/>
    <property type="molecule type" value="Genomic_DNA"/>
</dbReference>
<protein>
    <submittedName>
        <fullName evidence="2">Uncharacterized protein</fullName>
    </submittedName>
</protein>
<reference evidence="2 3" key="1">
    <citation type="submission" date="2020-09" db="EMBL/GenBank/DDBJ databases">
        <title>De no assembly of potato wild relative species, Solanum commersonii.</title>
        <authorList>
            <person name="Cho K."/>
        </authorList>
    </citation>
    <scope>NUCLEOTIDE SEQUENCE [LARGE SCALE GENOMIC DNA]</scope>
    <source>
        <strain evidence="2">LZ3.2</strain>
        <tissue evidence="2">Leaf</tissue>
    </source>
</reference>
<accession>A0A9J6AZG9</accession>
<proteinExistence type="predicted"/>
<gene>
    <name evidence="2" type="ORF">H5410_001545</name>
</gene>
<evidence type="ECO:0000313" key="3">
    <source>
        <dbReference type="Proteomes" id="UP000824120"/>
    </source>
</evidence>
<dbReference type="Proteomes" id="UP000824120">
    <property type="component" value="Chromosome 1"/>
</dbReference>
<keyword evidence="3" id="KW-1185">Reference proteome</keyword>
<evidence type="ECO:0000313" key="2">
    <source>
        <dbReference type="EMBL" id="KAG5629828.1"/>
    </source>
</evidence>
<comment type="caution">
    <text evidence="2">The sequence shown here is derived from an EMBL/GenBank/DDBJ whole genome shotgun (WGS) entry which is preliminary data.</text>
</comment>
<organism evidence="2 3">
    <name type="scientific">Solanum commersonii</name>
    <name type="common">Commerson's wild potato</name>
    <name type="synonym">Commerson's nightshade</name>
    <dbReference type="NCBI Taxonomy" id="4109"/>
    <lineage>
        <taxon>Eukaryota</taxon>
        <taxon>Viridiplantae</taxon>
        <taxon>Streptophyta</taxon>
        <taxon>Embryophyta</taxon>
        <taxon>Tracheophyta</taxon>
        <taxon>Spermatophyta</taxon>
        <taxon>Magnoliopsida</taxon>
        <taxon>eudicotyledons</taxon>
        <taxon>Gunneridae</taxon>
        <taxon>Pentapetalae</taxon>
        <taxon>asterids</taxon>
        <taxon>lamiids</taxon>
        <taxon>Solanales</taxon>
        <taxon>Solanaceae</taxon>
        <taxon>Solanoideae</taxon>
        <taxon>Solaneae</taxon>
        <taxon>Solanum</taxon>
    </lineage>
</organism>
<feature type="region of interest" description="Disordered" evidence="1">
    <location>
        <begin position="68"/>
        <end position="89"/>
    </location>
</feature>
<sequence length="89" mass="10454">MPERMESIWFPSGSQRSVMVREELVRRLRVFGFVECYSPSPMMVMHTIVVETSTIEEQFANLKKAVEEQTTAKSISRQNPKLQRKRHKV</sequence>